<evidence type="ECO:0000313" key="2">
    <source>
        <dbReference type="EMBL" id="NKE59734.1"/>
    </source>
</evidence>
<dbReference type="Pfam" id="PF02575">
    <property type="entry name" value="YbaB_DNA_bd"/>
    <property type="match status" value="1"/>
</dbReference>
<proteinExistence type="predicted"/>
<dbReference type="Proteomes" id="UP001515943">
    <property type="component" value="Unassembled WGS sequence"/>
</dbReference>
<dbReference type="EMBL" id="VSRL01000093">
    <property type="protein sequence ID" value="NKE59734.1"/>
    <property type="molecule type" value="Genomic_DNA"/>
</dbReference>
<reference evidence="2 3" key="1">
    <citation type="submission" date="2019-08" db="EMBL/GenBank/DDBJ databases">
        <title>Lentzea from Indian Himalayas.</title>
        <authorList>
            <person name="Mandal S."/>
            <person name="Mallick Gupta A."/>
            <person name="Maiti P.K."/>
            <person name="Sarkar J."/>
            <person name="Mandal S."/>
        </authorList>
    </citation>
    <scope>NUCLEOTIDE SEQUENCE [LARGE SCALE GENOMIC DNA]</scope>
    <source>
        <strain evidence="2 3">PSKA42</strain>
    </source>
</reference>
<dbReference type="SUPFAM" id="SSF82607">
    <property type="entry name" value="YbaB-like"/>
    <property type="match status" value="1"/>
</dbReference>
<name>A0ABX1FLT1_9PSEU</name>
<dbReference type="InterPro" id="IPR004401">
    <property type="entry name" value="YbaB/EbfC"/>
</dbReference>
<sequence length="147" mass="16254">MNALDEIEAAVQKSAARQQQLAQAQAEVAERRFTDEIPDVVRVTVNGTGDVLEIELAAGCLDTGRQPHLLGERITRAVGNARRQSALAARDALSEVLGEQVAHWLVGDEEPKPERRSPRNRPGDKGTEDYFEDKDAKGFLEEQPWLP</sequence>
<feature type="region of interest" description="Disordered" evidence="1">
    <location>
        <begin position="104"/>
        <end position="147"/>
    </location>
</feature>
<organism evidence="2 3">
    <name type="scientific">Lentzea indica</name>
    <dbReference type="NCBI Taxonomy" id="2604800"/>
    <lineage>
        <taxon>Bacteria</taxon>
        <taxon>Bacillati</taxon>
        <taxon>Actinomycetota</taxon>
        <taxon>Actinomycetes</taxon>
        <taxon>Pseudonocardiales</taxon>
        <taxon>Pseudonocardiaceae</taxon>
        <taxon>Lentzea</taxon>
    </lineage>
</organism>
<accession>A0ABX1FLT1</accession>
<dbReference type="InterPro" id="IPR036894">
    <property type="entry name" value="YbaB-like_sf"/>
</dbReference>
<comment type="caution">
    <text evidence="2">The sequence shown here is derived from an EMBL/GenBank/DDBJ whole genome shotgun (WGS) entry which is preliminary data.</text>
</comment>
<evidence type="ECO:0000313" key="3">
    <source>
        <dbReference type="Proteomes" id="UP001515943"/>
    </source>
</evidence>
<feature type="compositionally biased region" description="Basic and acidic residues" evidence="1">
    <location>
        <begin position="109"/>
        <end position="140"/>
    </location>
</feature>
<dbReference type="Gene3D" id="3.30.1310.10">
    <property type="entry name" value="Nucleoid-associated protein YbaB-like domain"/>
    <property type="match status" value="1"/>
</dbReference>
<evidence type="ECO:0000256" key="1">
    <source>
        <dbReference type="SAM" id="MobiDB-lite"/>
    </source>
</evidence>
<dbReference type="RefSeq" id="WP_167976396.1">
    <property type="nucleotide sequence ID" value="NZ_VSRL01000093.1"/>
</dbReference>
<protein>
    <submittedName>
        <fullName evidence="2">YbaB/EbfC family nucleoid-associated protein</fullName>
    </submittedName>
</protein>
<keyword evidence="3" id="KW-1185">Reference proteome</keyword>
<gene>
    <name evidence="2" type="ORF">FXN61_24170</name>
</gene>